<dbReference type="Pfam" id="PF00132">
    <property type="entry name" value="Hexapep"/>
    <property type="match status" value="1"/>
</dbReference>
<dbReference type="EMBL" id="MZXW01000050">
    <property type="protein sequence ID" value="RXT36739.1"/>
    <property type="molecule type" value="Genomic_DNA"/>
</dbReference>
<sequence length="293" mass="31571">MGFHLPFLRVPHRQAATKRAGSPNGSWDPATTYRDIAPVRTKRPGTGRWTSATLGPACCVTGVAATGLPDRFRWSKLVTCSALPGRPDRLPPSGRLDRQTSGLLMLRFQYYRYAEHLFWTVCDLLPPFLRRLIFKLAFKRLGAGAIIDYGVYVRYPWIVSIGDGSILNQGCRIYPSFLVKGAEIVIGKGVALSPGVTLCGASHDHGSLELPDTAGTIRIHDRAWIGANALVLPGVEIGEGAVIGAGSVVTKDVPPWSVGVGNPLTVIKSREIETRNEPAAFENASGDEMPAAS</sequence>
<comment type="similarity">
    <text evidence="1">Belongs to the transferase hexapeptide repeat family.</text>
</comment>
<dbReference type="CDD" id="cd04647">
    <property type="entry name" value="LbH_MAT_like"/>
    <property type="match status" value="1"/>
</dbReference>
<proteinExistence type="inferred from homology"/>
<evidence type="ECO:0000256" key="4">
    <source>
        <dbReference type="ARBA" id="ARBA00023315"/>
    </source>
</evidence>
<dbReference type="AlphaFoldDB" id="A0A4Q1UPZ3"/>
<feature type="region of interest" description="Disordered" evidence="5">
    <location>
        <begin position="14"/>
        <end position="34"/>
    </location>
</feature>
<dbReference type="GO" id="GO:0005829">
    <property type="term" value="C:cytosol"/>
    <property type="evidence" value="ECO:0007669"/>
    <property type="project" value="TreeGrafter"/>
</dbReference>
<evidence type="ECO:0008006" key="8">
    <source>
        <dbReference type="Google" id="ProtNLM"/>
    </source>
</evidence>
<comment type="caution">
    <text evidence="6">The sequence shown here is derived from an EMBL/GenBank/DDBJ whole genome shotgun (WGS) entry which is preliminary data.</text>
</comment>
<dbReference type="SUPFAM" id="SSF51161">
    <property type="entry name" value="Trimeric LpxA-like enzymes"/>
    <property type="match status" value="1"/>
</dbReference>
<evidence type="ECO:0000256" key="5">
    <source>
        <dbReference type="SAM" id="MobiDB-lite"/>
    </source>
</evidence>
<dbReference type="Proteomes" id="UP000290819">
    <property type="component" value="Unassembled WGS sequence"/>
</dbReference>
<evidence type="ECO:0000256" key="2">
    <source>
        <dbReference type="ARBA" id="ARBA00022679"/>
    </source>
</evidence>
<protein>
    <recommendedName>
        <fullName evidence="8">Acyltransferase</fullName>
    </recommendedName>
</protein>
<evidence type="ECO:0000313" key="7">
    <source>
        <dbReference type="Proteomes" id="UP000290819"/>
    </source>
</evidence>
<evidence type="ECO:0000256" key="1">
    <source>
        <dbReference type="ARBA" id="ARBA00007274"/>
    </source>
</evidence>
<dbReference type="PANTHER" id="PTHR23416:SF23">
    <property type="entry name" value="ACETYLTRANSFERASE C18B11.09C-RELATED"/>
    <property type="match status" value="1"/>
</dbReference>
<dbReference type="GO" id="GO:0008374">
    <property type="term" value="F:O-acyltransferase activity"/>
    <property type="evidence" value="ECO:0007669"/>
    <property type="project" value="TreeGrafter"/>
</dbReference>
<keyword evidence="3" id="KW-0677">Repeat</keyword>
<name>A0A4Q1UPZ3_9BRAD</name>
<reference evidence="6 7" key="1">
    <citation type="submission" date="2017-03" db="EMBL/GenBank/DDBJ databases">
        <authorList>
            <person name="Safronova V.I."/>
            <person name="Sazanova A.L."/>
            <person name="Chirak E.R."/>
        </authorList>
    </citation>
    <scope>NUCLEOTIDE SEQUENCE [LARGE SCALE GENOMIC DNA]</scope>
    <source>
        <strain evidence="6 7">Opo-243</strain>
    </source>
</reference>
<accession>A0A4Q1UPZ3</accession>
<dbReference type="OrthoDB" id="9815592at2"/>
<dbReference type="PANTHER" id="PTHR23416">
    <property type="entry name" value="SIALIC ACID SYNTHASE-RELATED"/>
    <property type="match status" value="1"/>
</dbReference>
<dbReference type="InterPro" id="IPR051159">
    <property type="entry name" value="Hexapeptide_acetyltransf"/>
</dbReference>
<dbReference type="PROSITE" id="PS00101">
    <property type="entry name" value="HEXAPEP_TRANSFERASES"/>
    <property type="match status" value="1"/>
</dbReference>
<dbReference type="InterPro" id="IPR018357">
    <property type="entry name" value="Hexapep_transf_CS"/>
</dbReference>
<organism evidence="6 7">
    <name type="scientific">Bradyrhizobium betae</name>
    <dbReference type="NCBI Taxonomy" id="244734"/>
    <lineage>
        <taxon>Bacteria</taxon>
        <taxon>Pseudomonadati</taxon>
        <taxon>Pseudomonadota</taxon>
        <taxon>Alphaproteobacteria</taxon>
        <taxon>Hyphomicrobiales</taxon>
        <taxon>Nitrobacteraceae</taxon>
        <taxon>Bradyrhizobium</taxon>
    </lineage>
</organism>
<keyword evidence="2" id="KW-0808">Transferase</keyword>
<evidence type="ECO:0000256" key="3">
    <source>
        <dbReference type="ARBA" id="ARBA00022737"/>
    </source>
</evidence>
<dbReference type="Gene3D" id="2.160.10.10">
    <property type="entry name" value="Hexapeptide repeat proteins"/>
    <property type="match status" value="1"/>
</dbReference>
<keyword evidence="7" id="KW-1185">Reference proteome</keyword>
<dbReference type="InterPro" id="IPR011004">
    <property type="entry name" value="Trimer_LpxA-like_sf"/>
</dbReference>
<dbReference type="InterPro" id="IPR001451">
    <property type="entry name" value="Hexapep"/>
</dbReference>
<evidence type="ECO:0000313" key="6">
    <source>
        <dbReference type="EMBL" id="RXT36739.1"/>
    </source>
</evidence>
<gene>
    <name evidence="6" type="ORF">B5V03_34475</name>
</gene>
<keyword evidence="4" id="KW-0012">Acyltransferase</keyword>